<dbReference type="EMBL" id="HG994358">
    <property type="protein sequence ID" value="CAF2286289.1"/>
    <property type="molecule type" value="Genomic_DNA"/>
</dbReference>
<gene>
    <name evidence="1" type="ORF">DARMORV10_A04P23750.1</name>
</gene>
<reference evidence="1" key="1">
    <citation type="submission" date="2021-01" db="EMBL/GenBank/DDBJ databases">
        <authorList>
            <consortium name="Genoscope - CEA"/>
            <person name="William W."/>
        </authorList>
    </citation>
    <scope>NUCLEOTIDE SEQUENCE</scope>
</reference>
<dbReference type="Proteomes" id="UP001295469">
    <property type="component" value="Chromosome A04"/>
</dbReference>
<accession>A0A817AVA8</accession>
<protein>
    <submittedName>
        <fullName evidence="1">(rape) hypothetical protein</fullName>
    </submittedName>
</protein>
<name>A0A817AVA8_BRANA</name>
<evidence type="ECO:0000313" key="1">
    <source>
        <dbReference type="EMBL" id="CAF2286289.1"/>
    </source>
</evidence>
<proteinExistence type="predicted"/>
<dbReference type="AlphaFoldDB" id="A0A817AVA8"/>
<sequence length="61" mass="7031">MEVVSQSMGALRSTFKIINFSLVNDVLQLYNTFCIKLDDIIWKPPDASVRNRATKSKSKRR</sequence>
<organism evidence="1">
    <name type="scientific">Brassica napus</name>
    <name type="common">Rape</name>
    <dbReference type="NCBI Taxonomy" id="3708"/>
    <lineage>
        <taxon>Eukaryota</taxon>
        <taxon>Viridiplantae</taxon>
        <taxon>Streptophyta</taxon>
        <taxon>Embryophyta</taxon>
        <taxon>Tracheophyta</taxon>
        <taxon>Spermatophyta</taxon>
        <taxon>Magnoliopsida</taxon>
        <taxon>eudicotyledons</taxon>
        <taxon>Gunneridae</taxon>
        <taxon>Pentapetalae</taxon>
        <taxon>rosids</taxon>
        <taxon>malvids</taxon>
        <taxon>Brassicales</taxon>
        <taxon>Brassicaceae</taxon>
        <taxon>Brassiceae</taxon>
        <taxon>Brassica</taxon>
    </lineage>
</organism>